<protein>
    <recommendedName>
        <fullName evidence="10">Odorant receptor</fullName>
    </recommendedName>
</protein>
<keyword evidence="6 10" id="KW-1133">Transmembrane helix</keyword>
<evidence type="ECO:0000256" key="9">
    <source>
        <dbReference type="ARBA" id="ARBA00023224"/>
    </source>
</evidence>
<dbReference type="GO" id="GO:0004984">
    <property type="term" value="F:olfactory receptor activity"/>
    <property type="evidence" value="ECO:0007669"/>
    <property type="project" value="InterPro"/>
</dbReference>
<dbReference type="EMBL" id="JAPWTK010000893">
    <property type="protein sequence ID" value="KAJ8935343.1"/>
    <property type="molecule type" value="Genomic_DNA"/>
</dbReference>
<dbReference type="InterPro" id="IPR004117">
    <property type="entry name" value="7tm6_olfct_rcpt"/>
</dbReference>
<feature type="transmembrane region" description="Helical" evidence="10">
    <location>
        <begin position="36"/>
        <end position="57"/>
    </location>
</feature>
<evidence type="ECO:0000256" key="2">
    <source>
        <dbReference type="ARBA" id="ARBA00022475"/>
    </source>
</evidence>
<keyword evidence="4 10" id="KW-0812">Transmembrane</keyword>
<dbReference type="GO" id="GO:0005549">
    <property type="term" value="F:odorant binding"/>
    <property type="evidence" value="ECO:0007669"/>
    <property type="project" value="InterPro"/>
</dbReference>
<dbReference type="AlphaFoldDB" id="A0AAV8X925"/>
<evidence type="ECO:0000313" key="11">
    <source>
        <dbReference type="EMBL" id="KAJ8935343.1"/>
    </source>
</evidence>
<keyword evidence="8 10" id="KW-0675">Receptor</keyword>
<evidence type="ECO:0000256" key="5">
    <source>
        <dbReference type="ARBA" id="ARBA00022725"/>
    </source>
</evidence>
<organism evidence="11 12">
    <name type="scientific">Aromia moschata</name>
    <dbReference type="NCBI Taxonomy" id="1265417"/>
    <lineage>
        <taxon>Eukaryota</taxon>
        <taxon>Metazoa</taxon>
        <taxon>Ecdysozoa</taxon>
        <taxon>Arthropoda</taxon>
        <taxon>Hexapoda</taxon>
        <taxon>Insecta</taxon>
        <taxon>Pterygota</taxon>
        <taxon>Neoptera</taxon>
        <taxon>Endopterygota</taxon>
        <taxon>Coleoptera</taxon>
        <taxon>Polyphaga</taxon>
        <taxon>Cucujiformia</taxon>
        <taxon>Chrysomeloidea</taxon>
        <taxon>Cerambycidae</taxon>
        <taxon>Cerambycinae</taxon>
        <taxon>Callichromatini</taxon>
        <taxon>Aromia</taxon>
    </lineage>
</organism>
<keyword evidence="9 10" id="KW-0807">Transducer</keyword>
<comment type="caution">
    <text evidence="10">Lacks conserved residue(s) required for the propagation of feature annotation.</text>
</comment>
<proteinExistence type="inferred from homology"/>
<evidence type="ECO:0000256" key="6">
    <source>
        <dbReference type="ARBA" id="ARBA00022989"/>
    </source>
</evidence>
<feature type="transmembrane region" description="Helical" evidence="10">
    <location>
        <begin position="63"/>
        <end position="83"/>
    </location>
</feature>
<keyword evidence="12" id="KW-1185">Reference proteome</keyword>
<comment type="subcellular location">
    <subcellularLocation>
        <location evidence="1 10">Cell membrane</location>
        <topology evidence="1 10">Multi-pass membrane protein</topology>
    </subcellularLocation>
</comment>
<keyword evidence="2" id="KW-1003">Cell membrane</keyword>
<accession>A0AAV8X925</accession>
<evidence type="ECO:0000256" key="1">
    <source>
        <dbReference type="ARBA" id="ARBA00004651"/>
    </source>
</evidence>
<feature type="transmembrane region" description="Helical" evidence="10">
    <location>
        <begin position="175"/>
        <end position="194"/>
    </location>
</feature>
<comment type="similarity">
    <text evidence="10">Belongs to the insect chemoreceptor superfamily. Heteromeric odorant receptor channel (TC 1.A.69) family.</text>
</comment>
<reference evidence="11" key="1">
    <citation type="journal article" date="2023" name="Insect Mol. Biol.">
        <title>Genome sequencing provides insights into the evolution of gene families encoding plant cell wall-degrading enzymes in longhorned beetles.</title>
        <authorList>
            <person name="Shin N.R."/>
            <person name="Okamura Y."/>
            <person name="Kirsch R."/>
            <person name="Pauchet Y."/>
        </authorList>
    </citation>
    <scope>NUCLEOTIDE SEQUENCE</scope>
    <source>
        <strain evidence="11">AMC_N1</strain>
    </source>
</reference>
<sequence>MIIVYPKEGQHRVKHDLLWRVKSFVGIPNFNGKKAAFWHAVTILKIIILCSETIYTYKNLDNPNIFIMVATYPLRIMGVWKLLHLSFDIKRVNRLFTAVHEEFWAFDVAGAELESKIKRKMLHTTVFVYVHSSLSLICVTFFAFNFMSQTPKGKRPLPNLVWTPFDTDPSPLHEIVFVVLLWNLYLTVLSNIFYDMMFVYCSRHLSVQFMLLKELLKNITVRILEEKSDVERFNSEYFQRSVMDRLKICASHHNKLLKQILLFPWRPNLMVDIPVDLDEIKRNHDISSEVNLFVILQYVRYGREIEEFCKSVLAPQLFISFAILVINGYNLTVDHTDISRTIMLSNITGSSLVQLAVYALQATDLREQSLSILNSVIECKWYLFRAPLKKALVFMLMNSEKGIVITAAGMITIDNPLLVDVVQKAFSSITLLQAFVNEDTQ</sequence>
<keyword evidence="7 10" id="KW-0472">Membrane</keyword>
<keyword evidence="3 10" id="KW-0716">Sensory transduction</keyword>
<gene>
    <name evidence="11" type="ORF">NQ318_001480</name>
</gene>
<feature type="transmembrane region" description="Helical" evidence="10">
    <location>
        <begin position="126"/>
        <end position="147"/>
    </location>
</feature>
<evidence type="ECO:0000256" key="3">
    <source>
        <dbReference type="ARBA" id="ARBA00022606"/>
    </source>
</evidence>
<dbReference type="Pfam" id="PF02949">
    <property type="entry name" value="7tm_6"/>
    <property type="match status" value="1"/>
</dbReference>
<dbReference type="PANTHER" id="PTHR21137">
    <property type="entry name" value="ODORANT RECEPTOR"/>
    <property type="match status" value="1"/>
</dbReference>
<dbReference type="GO" id="GO:0005886">
    <property type="term" value="C:plasma membrane"/>
    <property type="evidence" value="ECO:0007669"/>
    <property type="project" value="UniProtKB-SubCell"/>
</dbReference>
<evidence type="ECO:0000256" key="8">
    <source>
        <dbReference type="ARBA" id="ARBA00023170"/>
    </source>
</evidence>
<evidence type="ECO:0000256" key="4">
    <source>
        <dbReference type="ARBA" id="ARBA00022692"/>
    </source>
</evidence>
<evidence type="ECO:0000256" key="7">
    <source>
        <dbReference type="ARBA" id="ARBA00023136"/>
    </source>
</evidence>
<dbReference type="PANTHER" id="PTHR21137:SF35">
    <property type="entry name" value="ODORANT RECEPTOR 19A-RELATED"/>
    <property type="match status" value="1"/>
</dbReference>
<dbReference type="Proteomes" id="UP001162162">
    <property type="component" value="Unassembled WGS sequence"/>
</dbReference>
<name>A0AAV8X925_9CUCU</name>
<keyword evidence="5 10" id="KW-0552">Olfaction</keyword>
<dbReference type="GO" id="GO:0007165">
    <property type="term" value="P:signal transduction"/>
    <property type="evidence" value="ECO:0007669"/>
    <property type="project" value="UniProtKB-KW"/>
</dbReference>
<comment type="caution">
    <text evidence="11">The sequence shown here is derived from an EMBL/GenBank/DDBJ whole genome shotgun (WGS) entry which is preliminary data.</text>
</comment>
<evidence type="ECO:0000256" key="10">
    <source>
        <dbReference type="RuleBase" id="RU351113"/>
    </source>
</evidence>
<evidence type="ECO:0000313" key="12">
    <source>
        <dbReference type="Proteomes" id="UP001162162"/>
    </source>
</evidence>